<accession>A0AA38PVH4</accession>
<feature type="region of interest" description="Disordered" evidence="1">
    <location>
        <begin position="378"/>
        <end position="450"/>
    </location>
</feature>
<feature type="region of interest" description="Disordered" evidence="1">
    <location>
        <begin position="691"/>
        <end position="715"/>
    </location>
</feature>
<feature type="compositionally biased region" description="Polar residues" evidence="1">
    <location>
        <begin position="483"/>
        <end position="498"/>
    </location>
</feature>
<feature type="compositionally biased region" description="Polar residues" evidence="1">
    <location>
        <begin position="569"/>
        <end position="593"/>
    </location>
</feature>
<reference evidence="2" key="1">
    <citation type="submission" date="2022-08" db="EMBL/GenBank/DDBJ databases">
        <authorList>
            <consortium name="DOE Joint Genome Institute"/>
            <person name="Min B."/>
            <person name="Riley R."/>
            <person name="Sierra-Patev S."/>
            <person name="Naranjo-Ortiz M."/>
            <person name="Looney B."/>
            <person name="Konkel Z."/>
            <person name="Slot J.C."/>
            <person name="Sakamoto Y."/>
            <person name="Steenwyk J.L."/>
            <person name="Rokas A."/>
            <person name="Carro J."/>
            <person name="Camarero S."/>
            <person name="Ferreira P."/>
            <person name="Molpeceres G."/>
            <person name="Ruiz-Duenas F.J."/>
            <person name="Serrano A."/>
            <person name="Henrissat B."/>
            <person name="Drula E."/>
            <person name="Hughes K.W."/>
            <person name="Mata J.L."/>
            <person name="Ishikawa N.K."/>
            <person name="Vargas-Isla R."/>
            <person name="Ushijima S."/>
            <person name="Smith C.A."/>
            <person name="Ahrendt S."/>
            <person name="Andreopoulos W."/>
            <person name="He G."/>
            <person name="Labutti K."/>
            <person name="Lipzen A."/>
            <person name="Ng V."/>
            <person name="Sandor L."/>
            <person name="Barry K."/>
            <person name="Martinez A.T."/>
            <person name="Xiao Y."/>
            <person name="Gibbons J.G."/>
            <person name="Terashima K."/>
            <person name="Hibbett D.S."/>
            <person name="Grigoriev I.V."/>
        </authorList>
    </citation>
    <scope>NUCLEOTIDE SEQUENCE</scope>
    <source>
        <strain evidence="2">TFB7829</strain>
    </source>
</reference>
<feature type="region of interest" description="Disordered" evidence="1">
    <location>
        <begin position="48"/>
        <end position="74"/>
    </location>
</feature>
<feature type="region of interest" description="Disordered" evidence="1">
    <location>
        <begin position="1"/>
        <end position="30"/>
    </location>
</feature>
<feature type="compositionally biased region" description="Polar residues" evidence="1">
    <location>
        <begin position="794"/>
        <end position="805"/>
    </location>
</feature>
<feature type="region of interest" description="Disordered" evidence="1">
    <location>
        <begin position="481"/>
        <end position="596"/>
    </location>
</feature>
<gene>
    <name evidence="2" type="ORF">F5890DRAFT_1529812</name>
</gene>
<feature type="compositionally biased region" description="Basic residues" evidence="1">
    <location>
        <begin position="499"/>
        <end position="508"/>
    </location>
</feature>
<sequence length="930" mass="98793">MSAAPAISPPPPEAPSTSNNHNVPLHAVANDEQVTSVVEIERISEMHVDATVSSSKQSSPSPNTTQKPEIESVPKITFKAVHNSLSDALMSSMSNNSLPANAYHRPSPSRYAGTKRPRANEAGNGRAKRLRRDEERYKPGSWVLTKVSIFTESIGVQDEKGNNEVENEEEIVRLFVVNRLGQILPSFSYTSSEPPYAKLTDASLCVRNMNTRFVRGNVESSSRPDIRPNSDGEDARMDDGESKVTAVSDEAQMSVHDGCNPPTIDLDNPGHSLELKAKKSLPRRGWIFAALDENLHSKKTHAPSELLSSFPTLPCIHRGCFLPNERTPKTEGLINGLNTDSLADHDSIEFGFDVDLSGDMKPSPNEDVSSQVEIAVLDDRDSGEDDETVSDADLPIDELLDDDTEEEKKVSGPSHSPRKYTPVTLANIPRRNTARTAAAASASTTKPNATGVNVTIAPAQKRRASLAKAVVPKGFEQQEIKNPATTLATGTDYNNSFHGTRKPSKKVKQPGSRKAGTAYIEPSSATSKSESASASAKKPSIRTTPSRVKSNTKKDTTGGGTAPIPQPPFSGSTSSTVNSALTNQPSGSTTSNLPVPDVPAHPIGSYSPYSPFQITAIPPPTLVVPRAHQPTIGYAMPSIQMIWDSAPVIQALPLQLQSYLFTALATGTGHLPPVINPQAIQAGIGIMGNPGASQNPAGNESGFGKPGPLLAQSSTSAAPALASSAKLSSSNNGIPYSVPSSTPMSIPHVNSPHQHSFSVNPTPISVPFTSTASLQTYGPGSTIENQASTLNPQVATPAAVQSQKNMKGAQKDASKEKNVSPTISRIVNGIESSDVELAPVKPQKRNEENANKDKRSENSEVLDGKVSGSVSSLPDLQTTPGADGYDTVQPNKGGQSGAANVRHADMEGELDVDSEIDLNVYAPYTLDMMR</sequence>
<comment type="caution">
    <text evidence="2">The sequence shown here is derived from an EMBL/GenBank/DDBJ whole genome shotgun (WGS) entry which is preliminary data.</text>
</comment>
<name>A0AA38PVH4_9AGAR</name>
<feature type="compositionally biased region" description="Low complexity" evidence="1">
    <location>
        <begin position="53"/>
        <end position="62"/>
    </location>
</feature>
<feature type="region of interest" description="Disordered" evidence="1">
    <location>
        <begin position="97"/>
        <end position="130"/>
    </location>
</feature>
<dbReference type="EMBL" id="MU802062">
    <property type="protein sequence ID" value="KAJ3982431.1"/>
    <property type="molecule type" value="Genomic_DNA"/>
</dbReference>
<feature type="region of interest" description="Disordered" evidence="1">
    <location>
        <begin position="794"/>
        <end position="899"/>
    </location>
</feature>
<proteinExistence type="predicted"/>
<evidence type="ECO:0000313" key="2">
    <source>
        <dbReference type="EMBL" id="KAJ3982431.1"/>
    </source>
</evidence>
<feature type="compositionally biased region" description="Acidic residues" evidence="1">
    <location>
        <begin position="381"/>
        <end position="405"/>
    </location>
</feature>
<feature type="compositionally biased region" description="Basic and acidic residues" evidence="1">
    <location>
        <begin position="844"/>
        <end position="858"/>
    </location>
</feature>
<feature type="compositionally biased region" description="Polar residues" evidence="1">
    <location>
        <begin position="868"/>
        <end position="880"/>
    </location>
</feature>
<protein>
    <submittedName>
        <fullName evidence="2">Uncharacterized protein</fullName>
    </submittedName>
</protein>
<feature type="compositionally biased region" description="Low complexity" evidence="1">
    <location>
        <begin position="521"/>
        <end position="538"/>
    </location>
</feature>
<feature type="compositionally biased region" description="Basic and acidic residues" evidence="1">
    <location>
        <begin position="809"/>
        <end position="818"/>
    </location>
</feature>
<organism evidence="2 3">
    <name type="scientific">Lentinula detonsa</name>
    <dbReference type="NCBI Taxonomy" id="2804962"/>
    <lineage>
        <taxon>Eukaryota</taxon>
        <taxon>Fungi</taxon>
        <taxon>Dikarya</taxon>
        <taxon>Basidiomycota</taxon>
        <taxon>Agaricomycotina</taxon>
        <taxon>Agaricomycetes</taxon>
        <taxon>Agaricomycetidae</taxon>
        <taxon>Agaricales</taxon>
        <taxon>Marasmiineae</taxon>
        <taxon>Omphalotaceae</taxon>
        <taxon>Lentinula</taxon>
    </lineage>
</organism>
<feature type="region of interest" description="Disordered" evidence="1">
    <location>
        <begin position="216"/>
        <end position="243"/>
    </location>
</feature>
<feature type="compositionally biased region" description="Basic and acidic residues" evidence="1">
    <location>
        <begin position="222"/>
        <end position="242"/>
    </location>
</feature>
<dbReference type="AlphaFoldDB" id="A0AA38PVH4"/>
<evidence type="ECO:0000313" key="3">
    <source>
        <dbReference type="Proteomes" id="UP001163850"/>
    </source>
</evidence>
<evidence type="ECO:0000256" key="1">
    <source>
        <dbReference type="SAM" id="MobiDB-lite"/>
    </source>
</evidence>
<dbReference type="Proteomes" id="UP001163850">
    <property type="component" value="Unassembled WGS sequence"/>
</dbReference>
<feature type="compositionally biased region" description="Low complexity" evidence="1">
    <location>
        <begin position="426"/>
        <end position="450"/>
    </location>
</feature>